<sequence>MVDLVYAELLKLKRAKMFLVSVIGAAAAPVMVFIGYLDLRARKPEEIVTFMKMFSETNLYVTLLIGTLLYGVITSYVFHREYAEDTLKHLLTIPVSRLSLLASKLVLLFLWIMTLTVFAWGLVLIFGLIGRIEGLSADVVLESLKQYAIGGSLLFLLTTPTMFVTFLFKNYVPTIIFTAAVTMANVALANREYKALFPWSAVQVIAERSFVPAYPPLYSYIAVGAASVVGLVATILYFRKADIH</sequence>
<comment type="caution">
    <text evidence="2">The sequence shown here is derived from an EMBL/GenBank/DDBJ whole genome shotgun (WGS) entry which is preliminary data.</text>
</comment>
<feature type="transmembrane region" description="Helical" evidence="1">
    <location>
        <begin position="17"/>
        <end position="37"/>
    </location>
</feature>
<dbReference type="PANTHER" id="PTHR37305">
    <property type="entry name" value="INTEGRAL MEMBRANE PROTEIN-RELATED"/>
    <property type="match status" value="1"/>
</dbReference>
<keyword evidence="1" id="KW-1133">Transmembrane helix</keyword>
<feature type="transmembrane region" description="Helical" evidence="1">
    <location>
        <begin position="217"/>
        <end position="238"/>
    </location>
</feature>
<proteinExistence type="predicted"/>
<accession>A0A2V5K4B6</accession>
<dbReference type="PANTHER" id="PTHR37305:SF1">
    <property type="entry name" value="MEMBRANE PROTEIN"/>
    <property type="match status" value="1"/>
</dbReference>
<protein>
    <submittedName>
        <fullName evidence="2">Bacitracin ABC transporter permease</fullName>
    </submittedName>
</protein>
<dbReference type="Proteomes" id="UP000247476">
    <property type="component" value="Unassembled WGS sequence"/>
</dbReference>
<dbReference type="OrthoDB" id="4336274at2"/>
<keyword evidence="1" id="KW-0812">Transmembrane</keyword>
<reference evidence="2 3" key="1">
    <citation type="submission" date="2018-05" db="EMBL/GenBank/DDBJ databases">
        <title>Paenibacillus flagellatus sp. nov., isolated from selenium mineral soil.</title>
        <authorList>
            <person name="Dai X."/>
        </authorList>
    </citation>
    <scope>NUCLEOTIDE SEQUENCE [LARGE SCALE GENOMIC DNA]</scope>
    <source>
        <strain evidence="2 3">DXL2</strain>
    </source>
</reference>
<gene>
    <name evidence="2" type="ORF">DLM86_20150</name>
</gene>
<organism evidence="2 3">
    <name type="scientific">Paenibacillus flagellatus</name>
    <dbReference type="NCBI Taxonomy" id="2211139"/>
    <lineage>
        <taxon>Bacteria</taxon>
        <taxon>Bacillati</taxon>
        <taxon>Bacillota</taxon>
        <taxon>Bacilli</taxon>
        <taxon>Bacillales</taxon>
        <taxon>Paenibacillaceae</taxon>
        <taxon>Paenibacillus</taxon>
    </lineage>
</organism>
<evidence type="ECO:0000256" key="1">
    <source>
        <dbReference type="SAM" id="Phobius"/>
    </source>
</evidence>
<evidence type="ECO:0000313" key="2">
    <source>
        <dbReference type="EMBL" id="PYI52493.1"/>
    </source>
</evidence>
<feature type="transmembrane region" description="Helical" evidence="1">
    <location>
        <begin position="98"/>
        <end position="126"/>
    </location>
</feature>
<keyword evidence="1" id="KW-0472">Membrane</keyword>
<dbReference type="Pfam" id="PF12730">
    <property type="entry name" value="ABC2_membrane_4"/>
    <property type="match status" value="1"/>
</dbReference>
<dbReference type="EMBL" id="QJVJ01000009">
    <property type="protein sequence ID" value="PYI52493.1"/>
    <property type="molecule type" value="Genomic_DNA"/>
</dbReference>
<feature type="transmembrane region" description="Helical" evidence="1">
    <location>
        <begin position="58"/>
        <end position="78"/>
    </location>
</feature>
<evidence type="ECO:0000313" key="3">
    <source>
        <dbReference type="Proteomes" id="UP000247476"/>
    </source>
</evidence>
<dbReference type="RefSeq" id="WP_110841862.1">
    <property type="nucleotide sequence ID" value="NZ_QJVJ01000009.1"/>
</dbReference>
<name>A0A2V5K4B6_9BACL</name>
<dbReference type="AlphaFoldDB" id="A0A2V5K4B6"/>
<feature type="transmembrane region" description="Helical" evidence="1">
    <location>
        <begin position="147"/>
        <end position="168"/>
    </location>
</feature>
<keyword evidence="3" id="KW-1185">Reference proteome</keyword>